<dbReference type="Gene3D" id="1.20.1720.10">
    <property type="entry name" value="Multidrug resistance protein D"/>
    <property type="match status" value="1"/>
</dbReference>
<dbReference type="OrthoDB" id="5086884at2759"/>
<evidence type="ECO:0000259" key="15">
    <source>
        <dbReference type="PROSITE" id="PS50850"/>
    </source>
</evidence>
<dbReference type="AlphaFoldDB" id="A0A0F4YS30"/>
<dbReference type="Pfam" id="PF00071">
    <property type="entry name" value="Ras"/>
    <property type="match status" value="1"/>
</dbReference>
<feature type="domain" description="Major facilitator superfamily (MFS) profile" evidence="15">
    <location>
        <begin position="47"/>
        <end position="496"/>
    </location>
</feature>
<dbReference type="GO" id="GO:0022857">
    <property type="term" value="F:transmembrane transporter activity"/>
    <property type="evidence" value="ECO:0007669"/>
    <property type="project" value="InterPro"/>
</dbReference>
<feature type="transmembrane region" description="Helical" evidence="14">
    <location>
        <begin position="473"/>
        <end position="492"/>
    </location>
</feature>
<dbReference type="PROSITE" id="PS50850">
    <property type="entry name" value="MFS"/>
    <property type="match status" value="1"/>
</dbReference>
<dbReference type="SUPFAM" id="SSF103473">
    <property type="entry name" value="MFS general substrate transporter"/>
    <property type="match status" value="1"/>
</dbReference>
<organism evidence="16 17">
    <name type="scientific">Rasamsonia emersonii (strain ATCC 16479 / CBS 393.64 / IMI 116815)</name>
    <dbReference type="NCBI Taxonomy" id="1408163"/>
    <lineage>
        <taxon>Eukaryota</taxon>
        <taxon>Fungi</taxon>
        <taxon>Dikarya</taxon>
        <taxon>Ascomycota</taxon>
        <taxon>Pezizomycotina</taxon>
        <taxon>Eurotiomycetes</taxon>
        <taxon>Eurotiomycetidae</taxon>
        <taxon>Eurotiales</taxon>
        <taxon>Trichocomaceae</taxon>
        <taxon>Rasamsonia</taxon>
    </lineage>
</organism>
<keyword evidence="17" id="KW-1185">Reference proteome</keyword>
<dbReference type="RefSeq" id="XP_013327243.1">
    <property type="nucleotide sequence ID" value="XM_013471789.1"/>
</dbReference>
<feature type="region of interest" description="Disordered" evidence="13">
    <location>
        <begin position="1035"/>
        <end position="1056"/>
    </location>
</feature>
<dbReference type="Proteomes" id="UP000053958">
    <property type="component" value="Unassembled WGS sequence"/>
</dbReference>
<dbReference type="InterPro" id="IPR036259">
    <property type="entry name" value="MFS_trans_sf"/>
</dbReference>
<evidence type="ECO:0000313" key="17">
    <source>
        <dbReference type="Proteomes" id="UP000053958"/>
    </source>
</evidence>
<evidence type="ECO:0000256" key="1">
    <source>
        <dbReference type="ARBA" id="ARBA00004141"/>
    </source>
</evidence>
<dbReference type="GO" id="GO:0005886">
    <property type="term" value="C:plasma membrane"/>
    <property type="evidence" value="ECO:0007669"/>
    <property type="project" value="UniProtKB-SubCell"/>
</dbReference>
<dbReference type="PANTHER" id="PTHR42718:SF36">
    <property type="entry name" value="MULTIDRUG TRANSPORTER, PUTATIVE (AFU_ORTHOLOGUE AFUA_4G13820)-RELATED"/>
    <property type="match status" value="1"/>
</dbReference>
<feature type="transmembrane region" description="Helical" evidence="14">
    <location>
        <begin position="142"/>
        <end position="161"/>
    </location>
</feature>
<feature type="transmembrane region" description="Helical" evidence="14">
    <location>
        <begin position="310"/>
        <end position="331"/>
    </location>
</feature>
<dbReference type="PROSITE" id="PS51419">
    <property type="entry name" value="RAB"/>
    <property type="match status" value="1"/>
</dbReference>
<dbReference type="STRING" id="1408163.A0A0F4YS30"/>
<feature type="transmembrane region" description="Helical" evidence="14">
    <location>
        <begin position="372"/>
        <end position="391"/>
    </location>
</feature>
<feature type="compositionally biased region" description="Polar residues" evidence="13">
    <location>
        <begin position="782"/>
        <end position="792"/>
    </location>
</feature>
<evidence type="ECO:0000256" key="10">
    <source>
        <dbReference type="ARBA" id="ARBA00023136"/>
    </source>
</evidence>
<dbReference type="PROSITE" id="PS51420">
    <property type="entry name" value="RHO"/>
    <property type="match status" value="1"/>
</dbReference>
<comment type="caution">
    <text evidence="16">The sequence shown here is derived from an EMBL/GenBank/DDBJ whole genome shotgun (WGS) entry which is preliminary data.</text>
</comment>
<feature type="transmembrane region" description="Helical" evidence="14">
    <location>
        <begin position="108"/>
        <end position="130"/>
    </location>
</feature>
<dbReference type="GO" id="GO:0005525">
    <property type="term" value="F:GTP binding"/>
    <property type="evidence" value="ECO:0007669"/>
    <property type="project" value="UniProtKB-KW"/>
</dbReference>
<accession>A0A0F4YS30</accession>
<keyword evidence="8 14" id="KW-1133">Transmembrane helix</keyword>
<dbReference type="GO" id="GO:0003924">
    <property type="term" value="F:GTPase activity"/>
    <property type="evidence" value="ECO:0007669"/>
    <property type="project" value="InterPro"/>
</dbReference>
<dbReference type="Pfam" id="PF07690">
    <property type="entry name" value="MFS_1"/>
    <property type="match status" value="1"/>
</dbReference>
<dbReference type="InterPro" id="IPR005225">
    <property type="entry name" value="Small_GTP-bd"/>
</dbReference>
<evidence type="ECO:0000256" key="3">
    <source>
        <dbReference type="ARBA" id="ARBA00008344"/>
    </source>
</evidence>
<dbReference type="Gene3D" id="3.40.50.300">
    <property type="entry name" value="P-loop containing nucleotide triphosphate hydrolases"/>
    <property type="match status" value="1"/>
</dbReference>
<keyword evidence="12" id="KW-0636">Prenylation</keyword>
<dbReference type="EMBL" id="LASV01000244">
    <property type="protein sequence ID" value="KKA20631.1"/>
    <property type="molecule type" value="Genomic_DNA"/>
</dbReference>
<dbReference type="InterPro" id="IPR020846">
    <property type="entry name" value="MFS_dom"/>
</dbReference>
<evidence type="ECO:0000256" key="9">
    <source>
        <dbReference type="ARBA" id="ARBA00023134"/>
    </source>
</evidence>
<evidence type="ECO:0000256" key="12">
    <source>
        <dbReference type="ARBA" id="ARBA00023289"/>
    </source>
</evidence>
<dbReference type="FunFam" id="3.40.50.300:FF:000080">
    <property type="entry name" value="Ras-like GTPase Ras1"/>
    <property type="match status" value="1"/>
</dbReference>
<evidence type="ECO:0000256" key="6">
    <source>
        <dbReference type="ARBA" id="ARBA00022692"/>
    </source>
</evidence>
<dbReference type="GeneID" id="25317705"/>
<dbReference type="SMART" id="SM00176">
    <property type="entry name" value="RAN"/>
    <property type="match status" value="1"/>
</dbReference>
<evidence type="ECO:0000256" key="7">
    <source>
        <dbReference type="ARBA" id="ARBA00022741"/>
    </source>
</evidence>
<protein>
    <submittedName>
        <fullName evidence="16">MFS multidrug transporter</fullName>
    </submittedName>
</protein>
<dbReference type="PRINTS" id="PR00449">
    <property type="entry name" value="RASTRNSFRMNG"/>
</dbReference>
<keyword evidence="7" id="KW-0547">Nucleotide-binding</keyword>
<dbReference type="InterPro" id="IPR027417">
    <property type="entry name" value="P-loop_NTPase"/>
</dbReference>
<dbReference type="NCBIfam" id="TIGR00231">
    <property type="entry name" value="small_GTP"/>
    <property type="match status" value="1"/>
</dbReference>
<evidence type="ECO:0000256" key="2">
    <source>
        <dbReference type="ARBA" id="ARBA00004193"/>
    </source>
</evidence>
<feature type="region of interest" description="Disordered" evidence="13">
    <location>
        <begin position="773"/>
        <end position="793"/>
    </location>
</feature>
<keyword evidence="6 14" id="KW-0812">Transmembrane</keyword>
<comment type="subcellular location">
    <subcellularLocation>
        <location evidence="2">Cell membrane</location>
        <topology evidence="2">Lipid-anchor</topology>
    </subcellularLocation>
    <subcellularLocation>
        <location evidence="1">Membrane</location>
        <topology evidence="1">Multi-pass membrane protein</topology>
    </subcellularLocation>
</comment>
<dbReference type="Gene3D" id="1.20.1250.20">
    <property type="entry name" value="MFS general substrate transporter like domains"/>
    <property type="match status" value="1"/>
</dbReference>
<comment type="similarity">
    <text evidence="3">Belongs to the small GTPase superfamily. Ras family.</text>
</comment>
<feature type="transmembrane region" description="Helical" evidence="14">
    <location>
        <begin position="173"/>
        <end position="194"/>
    </location>
</feature>
<feature type="transmembrane region" description="Helical" evidence="14">
    <location>
        <begin position="268"/>
        <end position="289"/>
    </location>
</feature>
<keyword evidence="9" id="KW-0342">GTP-binding</keyword>
<evidence type="ECO:0000256" key="8">
    <source>
        <dbReference type="ARBA" id="ARBA00022989"/>
    </source>
</evidence>
<keyword evidence="11" id="KW-0449">Lipoprotein</keyword>
<dbReference type="CDD" id="cd04138">
    <property type="entry name" value="H_N_K_Ras_like"/>
    <property type="match status" value="1"/>
</dbReference>
<dbReference type="SMART" id="SM00174">
    <property type="entry name" value="RHO"/>
    <property type="match status" value="1"/>
</dbReference>
<evidence type="ECO:0000256" key="4">
    <source>
        <dbReference type="ARBA" id="ARBA00022475"/>
    </source>
</evidence>
<keyword evidence="4" id="KW-1003">Cell membrane</keyword>
<dbReference type="CDD" id="cd17476">
    <property type="entry name" value="MFS_Amf1_MDR_like"/>
    <property type="match status" value="1"/>
</dbReference>
<keyword evidence="5" id="KW-0488">Methylation</keyword>
<evidence type="ECO:0000256" key="5">
    <source>
        <dbReference type="ARBA" id="ARBA00022481"/>
    </source>
</evidence>
<sequence length="1072" mass="117430">MQTPLDQTSDANGIRSVELDESTEARIERLGRERPPCFSSIWSESAFCFSVLMSQILTEYFMTGSNVILPELKAAFDIPEASMVWPTSALSLVVASTLMVFGRLSDIVGGYVIYICGGLWLTIWSLIAGFSQNMLMLVFCRALQGLGLAAMLPSGVMLLAITYRPGPRKNLVFGLYGACAVLGFFAGIFFSGLAGQYLSWHWYFFFGTIFAAVTTVSTFLSVPSDYAEHCKQHHEMDWAGACLTVAGLVLFVFAITESSHAPQRWRTPYVYICLIAGAIILAAAVYVEGWVAKAPILPADVFRVPYMKPVVIALSLVYGGLGIYLLYGVLYMTTFMGASPLQIVAWSTPMVVGGVLLSSVGGAVLHLIPGTILLIFSGAGFIGTGLLFALIPEGGVYWAWVFPAMICATIGIDITFNVANVFITTSVPSAQKGIAGGLVNSVQHLGVAVLLGFADITQAETAHLGLRQSYKAVFWFEAGTAGFACAVMALFIRIGRAKSDLTVDEKPTRKPPTRIGDVKRDRLLVYIVTITITITTYQSVVTCRLYEAEALSQYYSTDLPIYLSIDLSINRSIDRLPQLRLVLRGSSQQRSSGREKTWQIEHLPSSHVVEMRRRGAPGNASSPETLGRGLGDALGRIRAGASPGGPQRPTAKVDGVRQQQLGASAEPEPDPNQTQTTHCLISQIPGPESQPSCPLRTWPWLVCRSARVDLLSSYGVLRPAPASCLLESFCPRFHRPAIQSILHRVSPETLLVWSPHAHRRSCPFPWIRVGTPPSARPLRPSDPSTSQSQFLFSRQEKGDRDIYYYCQTPRLAPHCVVPLSRWDSLSSARLLLRLPATALCGTALLALVFRLVGPLSAASMASKFLREYKLVVVGGGGVGKSCLTIQLIQSHFVDEYDPTIEDSYRKQCVIDDEVALLDVLDTAGQEEYSAMREQYMRTGEGFLLVYSITSRQSFEEIMTFQQQILRVKDKDYFPIIVVGNKCDLDKERVVSQEEGEALARQFGCKFIETSAKSRINVENAFYDLVREIRRYNKEMSSYPSGSGAPGGRAPEGKLDVNEPGESAGCCGKCIIM</sequence>
<keyword evidence="10 14" id="KW-0472">Membrane</keyword>
<name>A0A0F4YS30_RASE3</name>
<evidence type="ECO:0000256" key="13">
    <source>
        <dbReference type="SAM" id="MobiDB-lite"/>
    </source>
</evidence>
<feature type="transmembrane region" description="Helical" evidence="14">
    <location>
        <begin position="200"/>
        <end position="224"/>
    </location>
</feature>
<dbReference type="PANTHER" id="PTHR42718">
    <property type="entry name" value="MAJOR FACILITATOR SUPERFAMILY MULTIDRUG TRANSPORTER MFSC"/>
    <property type="match status" value="1"/>
</dbReference>
<feature type="transmembrane region" description="Helical" evidence="14">
    <location>
        <begin position="434"/>
        <end position="453"/>
    </location>
</feature>
<proteinExistence type="inferred from homology"/>
<dbReference type="SUPFAM" id="SSF52540">
    <property type="entry name" value="P-loop containing nucleoside triphosphate hydrolases"/>
    <property type="match status" value="1"/>
</dbReference>
<feature type="transmembrane region" description="Helical" evidence="14">
    <location>
        <begin position="83"/>
        <end position="101"/>
    </location>
</feature>
<evidence type="ECO:0000256" key="14">
    <source>
        <dbReference type="SAM" id="Phobius"/>
    </source>
</evidence>
<evidence type="ECO:0000256" key="11">
    <source>
        <dbReference type="ARBA" id="ARBA00023288"/>
    </source>
</evidence>
<dbReference type="PROSITE" id="PS51421">
    <property type="entry name" value="RAS"/>
    <property type="match status" value="1"/>
</dbReference>
<feature type="region of interest" description="Disordered" evidence="13">
    <location>
        <begin position="585"/>
        <end position="677"/>
    </location>
</feature>
<dbReference type="InterPro" id="IPR011701">
    <property type="entry name" value="MFS"/>
</dbReference>
<feature type="transmembrane region" description="Helical" evidence="14">
    <location>
        <begin position="236"/>
        <end position="256"/>
    </location>
</feature>
<gene>
    <name evidence="16" type="ORF">T310_5360</name>
</gene>
<dbReference type="SMART" id="SM00175">
    <property type="entry name" value="RAB"/>
    <property type="match status" value="1"/>
</dbReference>
<dbReference type="SMART" id="SM00173">
    <property type="entry name" value="RAS"/>
    <property type="match status" value="1"/>
</dbReference>
<evidence type="ECO:0000313" key="16">
    <source>
        <dbReference type="EMBL" id="KKA20631.1"/>
    </source>
</evidence>
<reference evidence="16 17" key="1">
    <citation type="submission" date="2015-04" db="EMBL/GenBank/DDBJ databases">
        <authorList>
            <person name="Heijne W.H."/>
            <person name="Fedorova N.D."/>
            <person name="Nierman W.C."/>
            <person name="Vollebregt A.W."/>
            <person name="Zhao Z."/>
            <person name="Wu L."/>
            <person name="Kumar M."/>
            <person name="Stam H."/>
            <person name="van den Berg M.A."/>
            <person name="Pel H.J."/>
        </authorList>
    </citation>
    <scope>NUCLEOTIDE SEQUENCE [LARGE SCALE GENOMIC DNA]</scope>
    <source>
        <strain evidence="16 17">CBS 393.64</strain>
    </source>
</reference>
<dbReference type="InterPro" id="IPR001806">
    <property type="entry name" value="Small_GTPase"/>
</dbReference>
<feature type="transmembrane region" description="Helical" evidence="14">
    <location>
        <begin position="397"/>
        <end position="422"/>
    </location>
</feature>
<feature type="transmembrane region" description="Helical" evidence="14">
    <location>
        <begin position="343"/>
        <end position="365"/>
    </location>
</feature>